<dbReference type="STRING" id="1565605.PG1C_08220"/>
<dbReference type="KEGG" id="rbu:PG1C_08220"/>
<dbReference type="SUPFAM" id="SSF53254">
    <property type="entry name" value="Phosphoglycerate mutase-like"/>
    <property type="match status" value="1"/>
</dbReference>
<dbReference type="Proteomes" id="UP000061603">
    <property type="component" value="Chromosome"/>
</dbReference>
<dbReference type="HOGENOM" id="CLU_033323_8_3_4"/>
<dbReference type="RefSeq" id="WP_202634370.1">
    <property type="nucleotide sequence ID" value="NZ_CP010554.1"/>
</dbReference>
<organism evidence="1 2">
    <name type="scientific">Rugosibacter aromaticivorans</name>
    <dbReference type="NCBI Taxonomy" id="1565605"/>
    <lineage>
        <taxon>Bacteria</taxon>
        <taxon>Pseudomonadati</taxon>
        <taxon>Pseudomonadota</taxon>
        <taxon>Betaproteobacteria</taxon>
        <taxon>Nitrosomonadales</taxon>
        <taxon>Sterolibacteriaceae</taxon>
        <taxon>Rugosibacter</taxon>
    </lineage>
</organism>
<evidence type="ECO:0008006" key="3">
    <source>
        <dbReference type="Google" id="ProtNLM"/>
    </source>
</evidence>
<gene>
    <name evidence="1" type="ORF">PG1C_08220</name>
</gene>
<keyword evidence="2" id="KW-1185">Reference proteome</keyword>
<evidence type="ECO:0000313" key="2">
    <source>
        <dbReference type="Proteomes" id="UP000061603"/>
    </source>
</evidence>
<sequence>MQLYLIRHPPPQVNEGICYGVTDLPLRDDPKAIAITIQTQLPPGLTLFTSPLTRCRLLAEALHPAPLCDPRLQELNFGDWEMHAWETLDRAALTAWAANPTGYTPPQGESVNELQMRVHDFLAEQCAQKTTHAALVTHAGVMKVIVGLAHGLAPAEWMALKFGFGSVVRVRLDSTEPRKTSAR</sequence>
<evidence type="ECO:0000313" key="1">
    <source>
        <dbReference type="EMBL" id="AJP48447.1"/>
    </source>
</evidence>
<protein>
    <recommendedName>
        <fullName evidence="3">Alpha-ribazole phosphatase</fullName>
    </recommendedName>
</protein>
<dbReference type="Gene3D" id="3.40.50.1240">
    <property type="entry name" value="Phosphoglycerate mutase-like"/>
    <property type="match status" value="1"/>
</dbReference>
<dbReference type="AlphaFoldDB" id="A0A0C5J063"/>
<accession>A0A0C5J063</accession>
<dbReference type="InterPro" id="IPR029033">
    <property type="entry name" value="His_PPase_superfam"/>
</dbReference>
<dbReference type="Pfam" id="PF00300">
    <property type="entry name" value="His_Phos_1"/>
    <property type="match status" value="1"/>
</dbReference>
<dbReference type="EMBL" id="CP010554">
    <property type="protein sequence ID" value="AJP48447.1"/>
    <property type="molecule type" value="Genomic_DNA"/>
</dbReference>
<dbReference type="SMART" id="SM00855">
    <property type="entry name" value="PGAM"/>
    <property type="match status" value="1"/>
</dbReference>
<dbReference type="CDD" id="cd07067">
    <property type="entry name" value="HP_PGM_like"/>
    <property type="match status" value="1"/>
</dbReference>
<reference evidence="1 2" key="1">
    <citation type="journal article" date="2015" name="Genome Announc.">
        <title>Complete Genome Sequence of a Novel Bacterium within the Family Rhodocyclaceae That Degrades Polycyclic Aromatic Hydrocarbons.</title>
        <authorList>
            <person name="Singleton D.R."/>
            <person name="Dickey A.N."/>
            <person name="Scholl E.H."/>
            <person name="Wright F.A."/>
            <person name="Aitken M.D."/>
        </authorList>
    </citation>
    <scope>NUCLEOTIDE SEQUENCE [LARGE SCALE GENOMIC DNA]</scope>
    <source>
        <strain evidence="2">PG1-Ca6</strain>
    </source>
</reference>
<name>A0A0C5J063_9PROT</name>
<proteinExistence type="predicted"/>
<dbReference type="InterPro" id="IPR013078">
    <property type="entry name" value="His_Pase_superF_clade-1"/>
</dbReference>